<sequence>MSRLWDKKGYRPAYKHVDGGVLSKRKQKKLSVDPAGGRQMGFLDLFSAASMPVLKVLIVTALGSFLALDSVDIFGQNTMKQFNNIVFFVFTPSLVGSKLARTITLESIISMWFMPVNILLTYIIGSALGWVLLIITRPPQHLKGLILGACAAGNLGSLPLIIIPAVCKEKGSPFGDPDVCHEYGMAYASLSMAIGSIFLWTYVYNLVRVFSVNYQDSGNNVVVSVKETGTMGNHLTESLLPSSSSTVNMKGRWKVMLEMLKQHLGNFSRRLNLQAVFTPSTIGAIVGFMIGTITPIRRLLIGTTAPLRVIQDSASLVGDTAIPTMTLIVAVTS</sequence>
<comment type="caution">
    <text evidence="1">The sequence shown here is derived from an EMBL/GenBank/DDBJ whole genome shotgun (WGS) entry which is preliminary data.</text>
</comment>
<evidence type="ECO:0000313" key="1">
    <source>
        <dbReference type="EMBL" id="KAI3798688.1"/>
    </source>
</evidence>
<reference evidence="1 2" key="2">
    <citation type="journal article" date="2022" name="Mol. Ecol. Resour.">
        <title>The genomes of chicory, endive, great burdock and yacon provide insights into Asteraceae paleo-polyploidization history and plant inulin production.</title>
        <authorList>
            <person name="Fan W."/>
            <person name="Wang S."/>
            <person name="Wang H."/>
            <person name="Wang A."/>
            <person name="Jiang F."/>
            <person name="Liu H."/>
            <person name="Zhao H."/>
            <person name="Xu D."/>
            <person name="Zhang Y."/>
        </authorList>
    </citation>
    <scope>NUCLEOTIDE SEQUENCE [LARGE SCALE GENOMIC DNA]</scope>
    <source>
        <strain evidence="2">cv. Yunnan</strain>
        <tissue evidence="1">Leaves</tissue>
    </source>
</reference>
<evidence type="ECO:0000313" key="2">
    <source>
        <dbReference type="Proteomes" id="UP001056120"/>
    </source>
</evidence>
<keyword evidence="2" id="KW-1185">Reference proteome</keyword>
<reference evidence="2" key="1">
    <citation type="journal article" date="2022" name="Mol. Ecol. Resour.">
        <title>The genomes of chicory, endive, great burdock and yacon provide insights into Asteraceae palaeo-polyploidization history and plant inulin production.</title>
        <authorList>
            <person name="Fan W."/>
            <person name="Wang S."/>
            <person name="Wang H."/>
            <person name="Wang A."/>
            <person name="Jiang F."/>
            <person name="Liu H."/>
            <person name="Zhao H."/>
            <person name="Xu D."/>
            <person name="Zhang Y."/>
        </authorList>
    </citation>
    <scope>NUCLEOTIDE SEQUENCE [LARGE SCALE GENOMIC DNA]</scope>
    <source>
        <strain evidence="2">cv. Yunnan</strain>
    </source>
</reference>
<dbReference type="EMBL" id="CM042028">
    <property type="protein sequence ID" value="KAI3798688.1"/>
    <property type="molecule type" value="Genomic_DNA"/>
</dbReference>
<protein>
    <submittedName>
        <fullName evidence="1">Uncharacterized protein</fullName>
    </submittedName>
</protein>
<accession>A0ACB9HTA9</accession>
<name>A0ACB9HTA9_9ASTR</name>
<dbReference type="Proteomes" id="UP001056120">
    <property type="component" value="Linkage Group LG11"/>
</dbReference>
<proteinExistence type="predicted"/>
<organism evidence="1 2">
    <name type="scientific">Smallanthus sonchifolius</name>
    <dbReference type="NCBI Taxonomy" id="185202"/>
    <lineage>
        <taxon>Eukaryota</taxon>
        <taxon>Viridiplantae</taxon>
        <taxon>Streptophyta</taxon>
        <taxon>Embryophyta</taxon>
        <taxon>Tracheophyta</taxon>
        <taxon>Spermatophyta</taxon>
        <taxon>Magnoliopsida</taxon>
        <taxon>eudicotyledons</taxon>
        <taxon>Gunneridae</taxon>
        <taxon>Pentapetalae</taxon>
        <taxon>asterids</taxon>
        <taxon>campanulids</taxon>
        <taxon>Asterales</taxon>
        <taxon>Asteraceae</taxon>
        <taxon>Asteroideae</taxon>
        <taxon>Heliantheae alliance</taxon>
        <taxon>Millerieae</taxon>
        <taxon>Smallanthus</taxon>
    </lineage>
</organism>
<gene>
    <name evidence="1" type="ORF">L1987_33966</name>
</gene>